<reference evidence="1 2" key="1">
    <citation type="submission" date="2018-11" db="EMBL/GenBank/DDBJ databases">
        <title>Draft genome analysis of Rheinheimera mesophila isolated from an industrial waste site.</title>
        <authorList>
            <person name="Yu Q."/>
            <person name="Qi Y."/>
            <person name="Zhang H."/>
            <person name="Lu Y."/>
            <person name="Pu J."/>
        </authorList>
    </citation>
    <scope>NUCLEOTIDE SEQUENCE [LARGE SCALE GENOMIC DNA]</scope>
    <source>
        <strain evidence="1 2">IITR13</strain>
    </source>
</reference>
<dbReference type="EMBL" id="RRCF01000001">
    <property type="protein sequence ID" value="RRJ22904.1"/>
    <property type="molecule type" value="Genomic_DNA"/>
</dbReference>
<evidence type="ECO:0000313" key="1">
    <source>
        <dbReference type="EMBL" id="RRJ22904.1"/>
    </source>
</evidence>
<gene>
    <name evidence="1" type="ORF">EIK76_02125</name>
</gene>
<dbReference type="Pfam" id="PF12261">
    <property type="entry name" value="T_hemolysin"/>
    <property type="match status" value="1"/>
</dbReference>
<organism evidence="1 2">
    <name type="scientific">Rheinheimera mesophila</name>
    <dbReference type="NCBI Taxonomy" id="1547515"/>
    <lineage>
        <taxon>Bacteria</taxon>
        <taxon>Pseudomonadati</taxon>
        <taxon>Pseudomonadota</taxon>
        <taxon>Gammaproteobacteria</taxon>
        <taxon>Chromatiales</taxon>
        <taxon>Chromatiaceae</taxon>
        <taxon>Rheinheimera</taxon>
    </lineage>
</organism>
<evidence type="ECO:0008006" key="3">
    <source>
        <dbReference type="Google" id="ProtNLM"/>
    </source>
</evidence>
<sequence>MLSSYQFDPSAAVRLPVQSDSDTKALLQLVKTSDPQRASIEQFIAAGFAKAYQADVQRFMPNLLGVSRAGEWQAVLGLRSAATGTAQGRIHSHLFIEQYLSAPVEQLLARQGISAERSELIEIGHLYAINRQSLLQLFVLMAYALDQLNYRYLLCAATTQVRSILSRHGIELTELALAKAEALGEEAGHWGSYYDTQPKVCLMDLAAVTRIIQGDEKLIALARQHWPQLHQLVARLPEGDC</sequence>
<dbReference type="Proteomes" id="UP000276260">
    <property type="component" value="Unassembled WGS sequence"/>
</dbReference>
<dbReference type="OrthoDB" id="7432757at2"/>
<accession>A0A3P3QP23</accession>
<dbReference type="InterPro" id="IPR022050">
    <property type="entry name" value="T_hemolysin"/>
</dbReference>
<keyword evidence="2" id="KW-1185">Reference proteome</keyword>
<dbReference type="RefSeq" id="WP_046518786.1">
    <property type="nucleotide sequence ID" value="NZ_LAVS01000004.1"/>
</dbReference>
<name>A0A3P3QP23_9GAMM</name>
<dbReference type="AlphaFoldDB" id="A0A3P3QP23"/>
<proteinExistence type="predicted"/>
<evidence type="ECO:0000313" key="2">
    <source>
        <dbReference type="Proteomes" id="UP000276260"/>
    </source>
</evidence>
<protein>
    <recommendedName>
        <fullName evidence="3">Thermostable hemolysin</fullName>
    </recommendedName>
</protein>
<comment type="caution">
    <text evidence="1">The sequence shown here is derived from an EMBL/GenBank/DDBJ whole genome shotgun (WGS) entry which is preliminary data.</text>
</comment>